<dbReference type="Gene3D" id="3.40.50.2300">
    <property type="match status" value="2"/>
</dbReference>
<dbReference type="PROSITE" id="PS50110">
    <property type="entry name" value="RESPONSE_REGULATORY"/>
    <property type="match status" value="2"/>
</dbReference>
<feature type="modified residue" description="4-aspartylphosphate" evidence="3">
    <location>
        <position position="57"/>
    </location>
</feature>
<accession>A0A212JF19</accession>
<dbReference type="GO" id="GO:0000160">
    <property type="term" value="P:phosphorelay signal transduction system"/>
    <property type="evidence" value="ECO:0007669"/>
    <property type="project" value="UniProtKB-KW"/>
</dbReference>
<dbReference type="SUPFAM" id="SSF52172">
    <property type="entry name" value="CheY-like"/>
    <property type="match status" value="2"/>
</dbReference>
<dbReference type="InterPro" id="IPR050595">
    <property type="entry name" value="Bact_response_regulator"/>
</dbReference>
<dbReference type="InterPro" id="IPR011006">
    <property type="entry name" value="CheY-like_superfamily"/>
</dbReference>
<dbReference type="AlphaFoldDB" id="A0A212JF19"/>
<sequence>MDRNTLLIVEDSPIQSRIICQRFESMTRLTLLPAYSLAEAKQLAEANRDALFAAVVDLNLPDAPNGEAVDLCLSMGIPSIVLAASFDETLRKRFLERKVADYFLKGSIDDLEPLIAAVERLRRNRDVKALVVDDSTTQRGVVKRMLAVQCIGCLEAADGVAALEVLAKEPDIRLIITDFNMPRMDGIALVQEVRKQYRISQLAVIGLSSVGSGPLTAQFLKNGANDFLTKPFEAEEFYWRVNQTLNILDVMQELRELRKHG</sequence>
<feature type="modified residue" description="4-aspartylphosphate" evidence="3">
    <location>
        <position position="178"/>
    </location>
</feature>
<evidence type="ECO:0000256" key="3">
    <source>
        <dbReference type="PROSITE-ProRule" id="PRU00169"/>
    </source>
</evidence>
<evidence type="ECO:0000259" key="4">
    <source>
        <dbReference type="PROSITE" id="PS50110"/>
    </source>
</evidence>
<dbReference type="SMART" id="SM00448">
    <property type="entry name" value="REC"/>
    <property type="match status" value="2"/>
</dbReference>
<protein>
    <submittedName>
        <fullName evidence="5">Response regulator</fullName>
    </submittedName>
</protein>
<dbReference type="InterPro" id="IPR001789">
    <property type="entry name" value="Sig_transdc_resp-reg_receiver"/>
</dbReference>
<feature type="domain" description="Response regulatory" evidence="4">
    <location>
        <begin position="128"/>
        <end position="245"/>
    </location>
</feature>
<dbReference type="PANTHER" id="PTHR44591:SF14">
    <property type="entry name" value="PROTEIN PILG"/>
    <property type="match status" value="1"/>
</dbReference>
<evidence type="ECO:0000256" key="1">
    <source>
        <dbReference type="ARBA" id="ARBA00022553"/>
    </source>
</evidence>
<dbReference type="Pfam" id="PF00072">
    <property type="entry name" value="Response_reg"/>
    <property type="match status" value="1"/>
</dbReference>
<evidence type="ECO:0000256" key="2">
    <source>
        <dbReference type="ARBA" id="ARBA00023012"/>
    </source>
</evidence>
<keyword evidence="2" id="KW-0902">Two-component regulatory system</keyword>
<evidence type="ECO:0000313" key="5">
    <source>
        <dbReference type="EMBL" id="SBV98010.1"/>
    </source>
</evidence>
<gene>
    <name evidence="5" type="ORF">KL86DPRO_11315</name>
</gene>
<keyword evidence="1 3" id="KW-0597">Phosphoprotein</keyword>
<reference evidence="5" key="1">
    <citation type="submission" date="2016-04" db="EMBL/GenBank/DDBJ databases">
        <authorList>
            <person name="Evans L.H."/>
            <person name="Alamgir A."/>
            <person name="Owens N."/>
            <person name="Weber N.D."/>
            <person name="Virtaneva K."/>
            <person name="Barbian K."/>
            <person name="Babar A."/>
            <person name="Rosenke K."/>
        </authorList>
    </citation>
    <scope>NUCLEOTIDE SEQUENCE</scope>
    <source>
        <strain evidence="5">86</strain>
    </source>
</reference>
<proteinExistence type="predicted"/>
<organism evidence="5">
    <name type="scientific">uncultured delta proteobacterium</name>
    <dbReference type="NCBI Taxonomy" id="34034"/>
    <lineage>
        <taxon>Bacteria</taxon>
        <taxon>Deltaproteobacteria</taxon>
        <taxon>environmental samples</taxon>
    </lineage>
</organism>
<name>A0A212JF19_9DELT</name>
<dbReference type="EMBL" id="FLUQ01000001">
    <property type="protein sequence ID" value="SBV98010.1"/>
    <property type="molecule type" value="Genomic_DNA"/>
</dbReference>
<feature type="domain" description="Response regulatory" evidence="4">
    <location>
        <begin position="5"/>
        <end position="121"/>
    </location>
</feature>
<dbReference type="PANTHER" id="PTHR44591">
    <property type="entry name" value="STRESS RESPONSE REGULATOR PROTEIN 1"/>
    <property type="match status" value="1"/>
</dbReference>